<dbReference type="Pfam" id="PF13244">
    <property type="entry name" value="MbhD"/>
    <property type="match status" value="1"/>
</dbReference>
<feature type="transmembrane region" description="Helical" evidence="10">
    <location>
        <begin position="740"/>
        <end position="758"/>
    </location>
</feature>
<dbReference type="InterPro" id="IPR001750">
    <property type="entry name" value="ND/Mrp_TM"/>
</dbReference>
<feature type="transmembrane region" description="Helical" evidence="10">
    <location>
        <begin position="491"/>
        <end position="516"/>
    </location>
</feature>
<dbReference type="PANTHER" id="PTHR43373:SF1">
    <property type="entry name" value="NA(+)_H(+) ANTIPORTER SUBUNIT A"/>
    <property type="match status" value="1"/>
</dbReference>
<protein>
    <submittedName>
        <fullName evidence="15">Putative monovalent cation/H+ antiporter subunit A</fullName>
    </submittedName>
</protein>
<evidence type="ECO:0000256" key="7">
    <source>
        <dbReference type="ARBA" id="ARBA00023065"/>
    </source>
</evidence>
<comment type="subcellular location">
    <subcellularLocation>
        <location evidence="1">Cell membrane</location>
        <topology evidence="1">Multi-pass membrane protein</topology>
    </subcellularLocation>
    <subcellularLocation>
        <location evidence="9">Membrane</location>
        <topology evidence="9">Multi-pass membrane protein</topology>
    </subcellularLocation>
</comment>
<dbReference type="InterPro" id="IPR050616">
    <property type="entry name" value="CPA3_Na-H_Antiporter_A"/>
</dbReference>
<evidence type="ECO:0000259" key="12">
    <source>
        <dbReference type="Pfam" id="PF00662"/>
    </source>
</evidence>
<keyword evidence="2" id="KW-0813">Transport</keyword>
<dbReference type="Pfam" id="PF00662">
    <property type="entry name" value="Proton_antipo_N"/>
    <property type="match status" value="1"/>
</dbReference>
<evidence type="ECO:0000256" key="5">
    <source>
        <dbReference type="ARBA" id="ARBA00022692"/>
    </source>
</evidence>
<keyword evidence="8 10" id="KW-0472">Membrane</keyword>
<keyword evidence="6 10" id="KW-1133">Transmembrane helix</keyword>
<evidence type="ECO:0000313" key="16">
    <source>
        <dbReference type="Proteomes" id="UP000534783"/>
    </source>
</evidence>
<dbReference type="PANTHER" id="PTHR43373">
    <property type="entry name" value="NA(+)/H(+) ANTIPORTER SUBUNIT"/>
    <property type="match status" value="1"/>
</dbReference>
<dbReference type="InterPro" id="IPR001516">
    <property type="entry name" value="Proton_antipo_N"/>
</dbReference>
<dbReference type="InterPro" id="IPR046806">
    <property type="entry name" value="MrpA_C/MbhE"/>
</dbReference>
<feature type="transmembrane region" description="Helical" evidence="10">
    <location>
        <begin position="24"/>
        <end position="42"/>
    </location>
</feature>
<feature type="domain" description="NADH:quinone oxidoreductase/Mrp antiporter transmembrane" evidence="11">
    <location>
        <begin position="124"/>
        <end position="410"/>
    </location>
</feature>
<feature type="transmembrane region" description="Helical" evidence="10">
    <location>
        <begin position="323"/>
        <end position="345"/>
    </location>
</feature>
<dbReference type="GO" id="GO:0005886">
    <property type="term" value="C:plasma membrane"/>
    <property type="evidence" value="ECO:0007669"/>
    <property type="project" value="UniProtKB-SubCell"/>
</dbReference>
<evidence type="ECO:0000256" key="9">
    <source>
        <dbReference type="RuleBase" id="RU000320"/>
    </source>
</evidence>
<feature type="transmembrane region" description="Helical" evidence="10">
    <location>
        <begin position="681"/>
        <end position="701"/>
    </location>
</feature>
<feature type="transmembrane region" description="Helical" evidence="10">
    <location>
        <begin position="647"/>
        <end position="669"/>
    </location>
</feature>
<comment type="caution">
    <text evidence="15">The sequence shown here is derived from an EMBL/GenBank/DDBJ whole genome shotgun (WGS) entry which is preliminary data.</text>
</comment>
<dbReference type="Proteomes" id="UP000534783">
    <property type="component" value="Unassembled WGS sequence"/>
</dbReference>
<evidence type="ECO:0000256" key="1">
    <source>
        <dbReference type="ARBA" id="ARBA00004651"/>
    </source>
</evidence>
<feature type="domain" description="MrpA C-terminal/MbhD" evidence="13">
    <location>
        <begin position="605"/>
        <end position="670"/>
    </location>
</feature>
<feature type="transmembrane region" description="Helical" evidence="10">
    <location>
        <begin position="404"/>
        <end position="426"/>
    </location>
</feature>
<evidence type="ECO:0000259" key="14">
    <source>
        <dbReference type="Pfam" id="PF20501"/>
    </source>
</evidence>
<evidence type="ECO:0000259" key="11">
    <source>
        <dbReference type="Pfam" id="PF00361"/>
    </source>
</evidence>
<reference evidence="15 16" key="1">
    <citation type="journal article" date="2020" name="Nature">
        <title>Bacterial chemolithoautotrophy via manganese oxidation.</title>
        <authorList>
            <person name="Yu H."/>
            <person name="Leadbetter J.R."/>
        </authorList>
    </citation>
    <scope>NUCLEOTIDE SEQUENCE [LARGE SCALE GENOMIC DNA]</scope>
    <source>
        <strain evidence="15 16">Mn-1</strain>
    </source>
</reference>
<feature type="transmembrane region" description="Helical" evidence="10">
    <location>
        <begin position="75"/>
        <end position="95"/>
    </location>
</feature>
<feature type="domain" description="NADH-Ubiquinone oxidoreductase (complex I) chain 5 N-terminal" evidence="12">
    <location>
        <begin position="63"/>
        <end position="108"/>
    </location>
</feature>
<keyword evidence="16" id="KW-1185">Reference proteome</keyword>
<evidence type="ECO:0000259" key="13">
    <source>
        <dbReference type="Pfam" id="PF13244"/>
    </source>
</evidence>
<feature type="transmembrane region" description="Helical" evidence="10">
    <location>
        <begin position="296"/>
        <end position="317"/>
    </location>
</feature>
<sequence length="766" mass="81397">MTVAVLSGFFLAAAAPWLHRFLKGAIGWITALLPISLLIYFLSHAGTVAAGETVIVSHPWVPQLGLTLSFYLDGLSLLFALLISGIGALVLIYAGGYLSDHPQLGRFYLFILMFMASMLGVVLAGNLLTLFVFWELTSFSSYLLIGFDHEREAARSAALQALLVTGGGGLALMAGLVLIGQVGESFEFSVLLQKGDLFRSHALYLPILLLVLLGAFTKSAQVPFHFWLPGAMEGPTPVSAYLHSATMVKAGIYLMARLTPLLGGTDPWFYIVSTVGAATMLITGVLAFYQNDLKRVLAYSTVSVLGTLTMLLGLGTAEAIKAAVVYLFAHALYKGALFMVAGAVYHETGDLDLRRLGNLGKKMPITAAAAGLAAISMAGIPPTFGFIGKEMLYAAGWEAPSARLLLIGVMMLASLLFVAVGGMVGFAPFFSGKRNGAEPAAHEAPVSLWLGPALLGGLGLLFGLFPGPAERFVLSPAAAAVLRRPAELHLALWHGLNLILAFSAAAVAAGIGLYAARDRILAATQGLKALSRWGPARGYKAALDGMIMLAKTQTRLLQNGRLRIYLMIVAVAAVGLTGFTLLSKGGFLLPDRLSEVRFYEAAVGAMILAAALVATQTSSRLGAVTALGVVGYGVALIYILYGAPDLAMTQFLIETFTVLLFVLVFYHLPRFTPISDWKARARDGVLSLGVGALMFALVLMASHPRFHPPISEFFAEKSVPMAHGRNIVNVILVDFRGFDTLGEITVLAVAAFGVYALLKLRLEGKK</sequence>
<dbReference type="AlphaFoldDB" id="A0A7X6DPN0"/>
<feature type="domain" description="MrpA C-terminal/MbhE" evidence="14">
    <location>
        <begin position="680"/>
        <end position="759"/>
    </location>
</feature>
<dbReference type="Pfam" id="PF20501">
    <property type="entry name" value="MbhE"/>
    <property type="match status" value="1"/>
</dbReference>
<feature type="transmembrane region" description="Helical" evidence="10">
    <location>
        <begin position="596"/>
        <end position="614"/>
    </location>
</feature>
<gene>
    <name evidence="15" type="ORF">MNODULE_08480</name>
</gene>
<dbReference type="PRINTS" id="PR01434">
    <property type="entry name" value="NADHDHGNASE5"/>
</dbReference>
<proteinExistence type="predicted"/>
<name>A0A7X6DPN0_9BACT</name>
<dbReference type="EMBL" id="VTOW01000001">
    <property type="protein sequence ID" value="NKE70773.1"/>
    <property type="molecule type" value="Genomic_DNA"/>
</dbReference>
<feature type="transmembrane region" description="Helical" evidence="10">
    <location>
        <begin position="107"/>
        <end position="136"/>
    </location>
</feature>
<evidence type="ECO:0000256" key="6">
    <source>
        <dbReference type="ARBA" id="ARBA00022989"/>
    </source>
</evidence>
<feature type="transmembrane region" description="Helical" evidence="10">
    <location>
        <begin position="365"/>
        <end position="384"/>
    </location>
</feature>
<keyword evidence="4" id="KW-1003">Cell membrane</keyword>
<feature type="transmembrane region" description="Helical" evidence="10">
    <location>
        <begin position="201"/>
        <end position="217"/>
    </location>
</feature>
<feature type="transmembrane region" description="Helical" evidence="10">
    <location>
        <begin position="564"/>
        <end position="584"/>
    </location>
</feature>
<feature type="transmembrane region" description="Helical" evidence="10">
    <location>
        <begin position="621"/>
        <end position="641"/>
    </location>
</feature>
<evidence type="ECO:0000256" key="4">
    <source>
        <dbReference type="ARBA" id="ARBA00022475"/>
    </source>
</evidence>
<dbReference type="Pfam" id="PF00361">
    <property type="entry name" value="Proton_antipo_M"/>
    <property type="match status" value="1"/>
</dbReference>
<feature type="transmembrane region" description="Helical" evidence="10">
    <location>
        <begin position="157"/>
        <end position="181"/>
    </location>
</feature>
<dbReference type="RefSeq" id="WP_168059007.1">
    <property type="nucleotide sequence ID" value="NZ_VTOW01000001.1"/>
</dbReference>
<dbReference type="GO" id="GO:0006811">
    <property type="term" value="P:monoatomic ion transport"/>
    <property type="evidence" value="ECO:0007669"/>
    <property type="project" value="UniProtKB-KW"/>
</dbReference>
<evidence type="ECO:0000256" key="3">
    <source>
        <dbReference type="ARBA" id="ARBA00022449"/>
    </source>
</evidence>
<keyword evidence="5 9" id="KW-0812">Transmembrane</keyword>
<dbReference type="GO" id="GO:0015297">
    <property type="term" value="F:antiporter activity"/>
    <property type="evidence" value="ECO:0007669"/>
    <property type="project" value="UniProtKB-KW"/>
</dbReference>
<evidence type="ECO:0000256" key="10">
    <source>
        <dbReference type="SAM" id="Phobius"/>
    </source>
</evidence>
<accession>A0A7X6DPN0</accession>
<keyword evidence="3" id="KW-0050">Antiport</keyword>
<feature type="transmembrane region" description="Helical" evidence="10">
    <location>
        <begin position="446"/>
        <end position="465"/>
    </location>
</feature>
<evidence type="ECO:0000256" key="2">
    <source>
        <dbReference type="ARBA" id="ARBA00022448"/>
    </source>
</evidence>
<dbReference type="NCBIfam" id="NF009287">
    <property type="entry name" value="PRK12647.1"/>
    <property type="match status" value="1"/>
</dbReference>
<dbReference type="InterPro" id="IPR025383">
    <property type="entry name" value="MrpA_C/MbhD"/>
</dbReference>
<evidence type="ECO:0000313" key="15">
    <source>
        <dbReference type="EMBL" id="NKE70773.1"/>
    </source>
</evidence>
<keyword evidence="7" id="KW-0406">Ion transport</keyword>
<feature type="transmembrane region" description="Helical" evidence="10">
    <location>
        <begin position="268"/>
        <end position="289"/>
    </location>
</feature>
<organism evidence="15 16">
    <name type="scientific">Candidatus Manganitrophus noduliformans</name>
    <dbReference type="NCBI Taxonomy" id="2606439"/>
    <lineage>
        <taxon>Bacteria</taxon>
        <taxon>Pseudomonadati</taxon>
        <taxon>Nitrospirota</taxon>
        <taxon>Nitrospiria</taxon>
        <taxon>Candidatus Troglogloeales</taxon>
        <taxon>Candidatus Manganitrophaceae</taxon>
        <taxon>Candidatus Manganitrophus</taxon>
    </lineage>
</organism>
<evidence type="ECO:0000256" key="8">
    <source>
        <dbReference type="ARBA" id="ARBA00023136"/>
    </source>
</evidence>